<dbReference type="Pfam" id="PF13620">
    <property type="entry name" value="CarboxypepD_reg"/>
    <property type="match status" value="1"/>
</dbReference>
<accession>A0AAN8ZPN2</accession>
<dbReference type="Gene3D" id="2.60.40.1120">
    <property type="entry name" value="Carboxypeptidase-like, regulatory domain"/>
    <property type="match status" value="1"/>
</dbReference>
<feature type="transmembrane region" description="Helical" evidence="4">
    <location>
        <begin position="366"/>
        <end position="389"/>
    </location>
</feature>
<evidence type="ECO:0000256" key="4">
    <source>
        <dbReference type="SAM" id="Phobius"/>
    </source>
</evidence>
<dbReference type="SUPFAM" id="SSF49464">
    <property type="entry name" value="Carboxypeptidase regulatory domain-like"/>
    <property type="match status" value="1"/>
</dbReference>
<evidence type="ECO:0000259" key="5">
    <source>
        <dbReference type="PROSITE" id="PS52035"/>
    </source>
</evidence>
<gene>
    <name evidence="6" type="ORF">SK128_005653</name>
</gene>
<dbReference type="PROSITE" id="PS52035">
    <property type="entry name" value="PEPTIDASE_M14"/>
    <property type="match status" value="1"/>
</dbReference>
<reference evidence="6 7" key="1">
    <citation type="submission" date="2023-11" db="EMBL/GenBank/DDBJ databases">
        <title>Halocaridina rubra genome assembly.</title>
        <authorList>
            <person name="Smith C."/>
        </authorList>
    </citation>
    <scope>NUCLEOTIDE SEQUENCE [LARGE SCALE GENOMIC DNA]</scope>
    <source>
        <strain evidence="6">EP-1</strain>
        <tissue evidence="6">Whole</tissue>
    </source>
</reference>
<dbReference type="SUPFAM" id="SSF53187">
    <property type="entry name" value="Zn-dependent exopeptidases"/>
    <property type="match status" value="1"/>
</dbReference>
<keyword evidence="7" id="KW-1185">Reference proteome</keyword>
<dbReference type="SMART" id="SM00631">
    <property type="entry name" value="Zn_pept"/>
    <property type="match status" value="1"/>
</dbReference>
<organism evidence="6 7">
    <name type="scientific">Halocaridina rubra</name>
    <name type="common">Hawaiian red shrimp</name>
    <dbReference type="NCBI Taxonomy" id="373956"/>
    <lineage>
        <taxon>Eukaryota</taxon>
        <taxon>Metazoa</taxon>
        <taxon>Ecdysozoa</taxon>
        <taxon>Arthropoda</taxon>
        <taxon>Crustacea</taxon>
        <taxon>Multicrustacea</taxon>
        <taxon>Malacostraca</taxon>
        <taxon>Eumalacostraca</taxon>
        <taxon>Eucarida</taxon>
        <taxon>Decapoda</taxon>
        <taxon>Pleocyemata</taxon>
        <taxon>Caridea</taxon>
        <taxon>Atyoidea</taxon>
        <taxon>Atyidae</taxon>
        <taxon>Halocaridina</taxon>
    </lineage>
</organism>
<dbReference type="Gene3D" id="3.40.630.10">
    <property type="entry name" value="Zn peptidases"/>
    <property type="match status" value="1"/>
</dbReference>
<keyword evidence="4" id="KW-0472">Membrane</keyword>
<dbReference type="Proteomes" id="UP001381693">
    <property type="component" value="Unassembled WGS sequence"/>
</dbReference>
<keyword evidence="2" id="KW-0325">Glycoprotein</keyword>
<proteinExistence type="inferred from homology"/>
<dbReference type="InterPro" id="IPR050753">
    <property type="entry name" value="Peptidase_M14_domain"/>
</dbReference>
<dbReference type="GO" id="GO:0004181">
    <property type="term" value="F:metallocarboxypeptidase activity"/>
    <property type="evidence" value="ECO:0007669"/>
    <property type="project" value="InterPro"/>
</dbReference>
<evidence type="ECO:0000256" key="3">
    <source>
        <dbReference type="PROSITE-ProRule" id="PRU01379"/>
    </source>
</evidence>
<evidence type="ECO:0000313" key="6">
    <source>
        <dbReference type="EMBL" id="KAK7026825.1"/>
    </source>
</evidence>
<dbReference type="GO" id="GO:0006518">
    <property type="term" value="P:peptide metabolic process"/>
    <property type="evidence" value="ECO:0007669"/>
    <property type="project" value="TreeGrafter"/>
</dbReference>
<dbReference type="GO" id="GO:0005615">
    <property type="term" value="C:extracellular space"/>
    <property type="evidence" value="ECO:0007669"/>
    <property type="project" value="TreeGrafter"/>
</dbReference>
<dbReference type="CDD" id="cd11308">
    <property type="entry name" value="Peptidase_M14NE-CP-C_like"/>
    <property type="match status" value="1"/>
</dbReference>
<keyword evidence="4" id="KW-1133">Transmembrane helix</keyword>
<evidence type="ECO:0000256" key="2">
    <source>
        <dbReference type="ARBA" id="ARBA00023180"/>
    </source>
</evidence>
<keyword evidence="4" id="KW-0812">Transmembrane</keyword>
<name>A0AAN8ZPN2_HALRR</name>
<protein>
    <recommendedName>
        <fullName evidence="5">Peptidase M14 domain-containing protein</fullName>
    </recommendedName>
</protein>
<dbReference type="Pfam" id="PF00246">
    <property type="entry name" value="Peptidase_M14"/>
    <property type="match status" value="1"/>
</dbReference>
<dbReference type="InterPro" id="IPR008969">
    <property type="entry name" value="CarboxyPept-like_regulatory"/>
</dbReference>
<dbReference type="AlphaFoldDB" id="A0AAN8ZPN2"/>
<dbReference type="EMBL" id="JAXCGZ010022697">
    <property type="protein sequence ID" value="KAK7026825.1"/>
    <property type="molecule type" value="Genomic_DNA"/>
</dbReference>
<dbReference type="PANTHER" id="PTHR11532">
    <property type="entry name" value="PROTEASE M14 CARBOXYPEPTIDASE"/>
    <property type="match status" value="1"/>
</dbReference>
<comment type="caution">
    <text evidence="3">Lacks conserved residue(s) required for the propagation of feature annotation.</text>
</comment>
<dbReference type="GO" id="GO:0008270">
    <property type="term" value="F:zinc ion binding"/>
    <property type="evidence" value="ECO:0007669"/>
    <property type="project" value="InterPro"/>
</dbReference>
<comment type="similarity">
    <text evidence="1 3">Belongs to the peptidase M14 family.</text>
</comment>
<dbReference type="InterPro" id="IPR000834">
    <property type="entry name" value="Peptidase_M14"/>
</dbReference>
<evidence type="ECO:0000256" key="1">
    <source>
        <dbReference type="ARBA" id="ARBA00005988"/>
    </source>
</evidence>
<evidence type="ECO:0000313" key="7">
    <source>
        <dbReference type="Proteomes" id="UP001381693"/>
    </source>
</evidence>
<comment type="caution">
    <text evidence="6">The sequence shown here is derived from an EMBL/GenBank/DDBJ whole genome shotgun (WGS) entry which is preliminary data.</text>
</comment>
<dbReference type="GO" id="GO:0016485">
    <property type="term" value="P:protein processing"/>
    <property type="evidence" value="ECO:0007669"/>
    <property type="project" value="TreeGrafter"/>
</dbReference>
<feature type="domain" description="Peptidase M14" evidence="5">
    <location>
        <begin position="1"/>
        <end position="279"/>
    </location>
</feature>
<feature type="non-terminal residue" evidence="6">
    <location>
        <position position="435"/>
    </location>
</feature>
<sequence length="435" mass="48429">MEDMMHKLDSNYTDIANLYSIGRTTKSRQILALKIDIDPEKKSLNRPSVVVIGGLGISDRGGKELTVALAQYLLSRYSHDAFIDRILKNIVLHIVPTLNPDSTADVPKDTEIVPGCKSAFNTKNQNGVELDRNFKENENTNPPTEVSAVQAWMTENKFTMALVLRGGAEGVAVPYSSPHHSTFLTPDSEVFQQLGSTYSKEAEMPQDSSSCSSIQFVNGTTHDGIINPHAGSLLDFFYENSETFAINVYYGCCGTPDEKSLGLLWKKHRPGILKFLTFATKGAIGYVTDQYNAPISDAKIVVKGSSFITTSKEHGAWWRPLPPGTHTITVEHEGYYKQTKYINVVDGNTIMFMLKRDDRVGGLPRMVFVLLTGSVTLLLLICCLCIATVRSSRNRKKSYGFHQLRQNIDIFNDSSTESDEEVKFQFLSENSNKNK</sequence>
<dbReference type="PANTHER" id="PTHR11532:SF84">
    <property type="entry name" value="CARBOXYPEPTIDASE M"/>
    <property type="match status" value="1"/>
</dbReference>